<dbReference type="EMBL" id="HBEQ01007066">
    <property type="protein sequence ID" value="CAD8518172.1"/>
    <property type="molecule type" value="Transcribed_RNA"/>
</dbReference>
<dbReference type="AlphaFoldDB" id="A0A7S0NK91"/>
<evidence type="ECO:0000313" key="4">
    <source>
        <dbReference type="EMBL" id="CAD8518172.1"/>
    </source>
</evidence>
<dbReference type="GO" id="GO:0005739">
    <property type="term" value="C:mitochondrion"/>
    <property type="evidence" value="ECO:0007669"/>
    <property type="project" value="TreeGrafter"/>
</dbReference>
<dbReference type="Pfam" id="PF02801">
    <property type="entry name" value="Ketoacyl-synt_C"/>
    <property type="match status" value="1"/>
</dbReference>
<proteinExistence type="predicted"/>
<sequence length="184" mass="18862">MGEGAGVLVMESLAHAKKRGATILGEYLGGGISTDAYDLTAPRADGRDVILCMQSALADAGLEADAVDLVNAHGTSTPVGDLCEVAAINAVFGSIDKSRFRLNSTKSMLGHSLGAAGALEAVACLQSIATGRVHPTINHDDPEDGVDFDVVANEAQDFRVKVALSNSFGFGGHNSSVLFGAFKG</sequence>
<evidence type="ECO:0000259" key="3">
    <source>
        <dbReference type="PROSITE" id="PS52004"/>
    </source>
</evidence>
<keyword evidence="2" id="KW-0808">Transferase</keyword>
<accession>A0A7S0NK91</accession>
<dbReference type="EC" id="2.3.1.41" evidence="1"/>
<evidence type="ECO:0000256" key="1">
    <source>
        <dbReference type="ARBA" id="ARBA00013191"/>
    </source>
</evidence>
<evidence type="ECO:0000256" key="2">
    <source>
        <dbReference type="ARBA" id="ARBA00022679"/>
    </source>
</evidence>
<dbReference type="PROSITE" id="PS52004">
    <property type="entry name" value="KS3_2"/>
    <property type="match status" value="1"/>
</dbReference>
<name>A0A7S0NK91_MICPS</name>
<dbReference type="InterPro" id="IPR000794">
    <property type="entry name" value="Beta-ketoacyl_synthase"/>
</dbReference>
<dbReference type="InterPro" id="IPR014031">
    <property type="entry name" value="Ketoacyl_synth_C"/>
</dbReference>
<dbReference type="GO" id="GO:0004315">
    <property type="term" value="F:3-oxoacyl-[acyl-carrier-protein] synthase activity"/>
    <property type="evidence" value="ECO:0007669"/>
    <property type="project" value="UniProtKB-EC"/>
</dbReference>
<dbReference type="Gene3D" id="3.40.47.10">
    <property type="match status" value="1"/>
</dbReference>
<organism evidence="4">
    <name type="scientific">Micromonas pusilla</name>
    <name type="common">Picoplanktonic green alga</name>
    <name type="synonym">Chromulina pusilla</name>
    <dbReference type="NCBI Taxonomy" id="38833"/>
    <lineage>
        <taxon>Eukaryota</taxon>
        <taxon>Viridiplantae</taxon>
        <taxon>Chlorophyta</taxon>
        <taxon>Mamiellophyceae</taxon>
        <taxon>Mamiellales</taxon>
        <taxon>Mamiellaceae</taxon>
        <taxon>Micromonas</taxon>
    </lineage>
</organism>
<dbReference type="PANTHER" id="PTHR11712">
    <property type="entry name" value="POLYKETIDE SYNTHASE-RELATED"/>
    <property type="match status" value="1"/>
</dbReference>
<dbReference type="GO" id="GO:0006633">
    <property type="term" value="P:fatty acid biosynthetic process"/>
    <property type="evidence" value="ECO:0007669"/>
    <property type="project" value="TreeGrafter"/>
</dbReference>
<dbReference type="SUPFAM" id="SSF53901">
    <property type="entry name" value="Thiolase-like"/>
    <property type="match status" value="1"/>
</dbReference>
<dbReference type="PANTHER" id="PTHR11712:SF336">
    <property type="entry name" value="3-OXOACYL-[ACYL-CARRIER-PROTEIN] SYNTHASE, MITOCHONDRIAL"/>
    <property type="match status" value="1"/>
</dbReference>
<gene>
    <name evidence="4" type="ORF">MCOM1403_LOCUS5598</name>
</gene>
<protein>
    <recommendedName>
        <fullName evidence="1">beta-ketoacyl-[acyl-carrier-protein] synthase I</fullName>
        <ecNumber evidence="1">2.3.1.41</ecNumber>
    </recommendedName>
</protein>
<dbReference type="InterPro" id="IPR020841">
    <property type="entry name" value="PKS_Beta-ketoAc_synthase_dom"/>
</dbReference>
<feature type="domain" description="Ketosynthase family 3 (KS3)" evidence="3">
    <location>
        <begin position="1"/>
        <end position="181"/>
    </location>
</feature>
<reference evidence="4" key="1">
    <citation type="submission" date="2021-01" db="EMBL/GenBank/DDBJ databases">
        <authorList>
            <person name="Corre E."/>
            <person name="Pelletier E."/>
            <person name="Niang G."/>
            <person name="Scheremetjew M."/>
            <person name="Finn R."/>
            <person name="Kale V."/>
            <person name="Holt S."/>
            <person name="Cochrane G."/>
            <person name="Meng A."/>
            <person name="Brown T."/>
            <person name="Cohen L."/>
        </authorList>
    </citation>
    <scope>NUCLEOTIDE SEQUENCE</scope>
    <source>
        <strain evidence="4">CCMP1723</strain>
    </source>
</reference>
<dbReference type="SMART" id="SM00825">
    <property type="entry name" value="PKS_KS"/>
    <property type="match status" value="1"/>
</dbReference>
<dbReference type="InterPro" id="IPR016039">
    <property type="entry name" value="Thiolase-like"/>
</dbReference>